<sequence length="557" mass="64151">MVAFNLDTIRAADTSKGWLAIGFLGAIAITTFFWRLYQARSYMRQLQREGMPMPPHHWLLGHIPIAAKIFQALPPHAHLLLIADQVRRIYPHLDTAFYLDVWPFGPPTLMVISPELVSQFTQDNSLPKYKGVRKFLKPLTGKKDLVTMEGHDWRHWRRNFNPGFSATNVMDMVPTMVQEIRTYKDIIHQHAVAGDIFPLELPTLAMSMDIIGRVVMDQKFNSQKSYNPLTSALIDQLAWCEAGLHSNPLQYVNIARPIVQQYNAWRMNSYVDSWLKRRYETMHQRAKTKYIVDLIMSAYMKQNSPNGRSTKMDAVFSEFMRAQVKLFLQAGHDTTAASIVFTLYLLSKHPESLRRLRDELDAIFGSDTTSICDLLEEKPHLVNQCSFLLAAVKETLRIYPPTATARFGLPGFYLTDPSGGKKLPTENCLVVGNHFGIHHNPRFWPRVEEFVPERWLVDEGHPLYPVKNGWRPFERGPRNCLGQELAMMEIRLVVAIMVREFDFQDAYAESDRKKGQKSENLRVNGERAYQIIRGGGHPSENFPCRLYNLLKYKKSVI</sequence>
<dbReference type="EMBL" id="KV745704">
    <property type="protein sequence ID" value="OCK73618.1"/>
    <property type="molecule type" value="Genomic_DNA"/>
</dbReference>
<keyword evidence="5 7" id="KW-0408">Iron</keyword>
<keyword evidence="8" id="KW-1133">Transmembrane helix</keyword>
<feature type="transmembrane region" description="Helical" evidence="8">
    <location>
        <begin position="17"/>
        <end position="37"/>
    </location>
</feature>
<reference evidence="9 10" key="1">
    <citation type="journal article" date="2016" name="Nat. Commun.">
        <title>Ectomycorrhizal ecology is imprinted in the genome of the dominant symbiotic fungus Cenococcum geophilum.</title>
        <authorList>
            <consortium name="DOE Joint Genome Institute"/>
            <person name="Peter M."/>
            <person name="Kohler A."/>
            <person name="Ohm R.A."/>
            <person name="Kuo A."/>
            <person name="Krutzmann J."/>
            <person name="Morin E."/>
            <person name="Arend M."/>
            <person name="Barry K.W."/>
            <person name="Binder M."/>
            <person name="Choi C."/>
            <person name="Clum A."/>
            <person name="Copeland A."/>
            <person name="Grisel N."/>
            <person name="Haridas S."/>
            <person name="Kipfer T."/>
            <person name="LaButti K."/>
            <person name="Lindquist E."/>
            <person name="Lipzen A."/>
            <person name="Maire R."/>
            <person name="Meier B."/>
            <person name="Mihaltcheva S."/>
            <person name="Molinier V."/>
            <person name="Murat C."/>
            <person name="Poggeler S."/>
            <person name="Quandt C.A."/>
            <person name="Sperisen C."/>
            <person name="Tritt A."/>
            <person name="Tisserant E."/>
            <person name="Crous P.W."/>
            <person name="Henrissat B."/>
            <person name="Nehls U."/>
            <person name="Egli S."/>
            <person name="Spatafora J.W."/>
            <person name="Grigoriev I.V."/>
            <person name="Martin F.M."/>
        </authorList>
    </citation>
    <scope>NUCLEOTIDE SEQUENCE [LARGE SCALE GENOMIC DNA]</scope>
    <source>
        <strain evidence="9 10">CBS 459.81</strain>
    </source>
</reference>
<protein>
    <submittedName>
        <fullName evidence="9">Cytochrome P450</fullName>
    </submittedName>
</protein>
<evidence type="ECO:0000313" key="9">
    <source>
        <dbReference type="EMBL" id="OCK73618.1"/>
    </source>
</evidence>
<dbReference type="GO" id="GO:0004497">
    <property type="term" value="F:monooxygenase activity"/>
    <property type="evidence" value="ECO:0007669"/>
    <property type="project" value="UniProtKB-KW"/>
</dbReference>
<evidence type="ECO:0000256" key="8">
    <source>
        <dbReference type="SAM" id="Phobius"/>
    </source>
</evidence>
<dbReference type="SUPFAM" id="SSF48264">
    <property type="entry name" value="Cytochrome P450"/>
    <property type="match status" value="1"/>
</dbReference>
<evidence type="ECO:0000256" key="6">
    <source>
        <dbReference type="ARBA" id="ARBA00023033"/>
    </source>
</evidence>
<dbReference type="PANTHER" id="PTHR24291:SF50">
    <property type="entry name" value="BIFUNCTIONAL ALBAFLAVENONE MONOOXYGENASE_TERPENE SYNTHASE"/>
    <property type="match status" value="1"/>
</dbReference>
<name>A0A8E2DXZ2_9PEZI</name>
<comment type="cofactor">
    <cofactor evidence="7">
        <name>heme</name>
        <dbReference type="ChEBI" id="CHEBI:30413"/>
    </cofactor>
</comment>
<keyword evidence="6" id="KW-0503">Monooxygenase</keyword>
<feature type="binding site" description="axial binding residue" evidence="7">
    <location>
        <position position="480"/>
    </location>
    <ligand>
        <name>heme</name>
        <dbReference type="ChEBI" id="CHEBI:30413"/>
    </ligand>
    <ligandPart>
        <name>Fe</name>
        <dbReference type="ChEBI" id="CHEBI:18248"/>
    </ligandPart>
</feature>
<evidence type="ECO:0000256" key="1">
    <source>
        <dbReference type="ARBA" id="ARBA00010617"/>
    </source>
</evidence>
<dbReference type="GO" id="GO:0020037">
    <property type="term" value="F:heme binding"/>
    <property type="evidence" value="ECO:0007669"/>
    <property type="project" value="InterPro"/>
</dbReference>
<dbReference type="InterPro" id="IPR002401">
    <property type="entry name" value="Cyt_P450_E_grp-I"/>
</dbReference>
<dbReference type="PANTHER" id="PTHR24291">
    <property type="entry name" value="CYTOCHROME P450 FAMILY 4"/>
    <property type="match status" value="1"/>
</dbReference>
<evidence type="ECO:0000313" key="10">
    <source>
        <dbReference type="Proteomes" id="UP000250266"/>
    </source>
</evidence>
<dbReference type="OrthoDB" id="10029320at2759"/>
<dbReference type="AlphaFoldDB" id="A0A8E2DXZ2"/>
<dbReference type="InterPro" id="IPR036396">
    <property type="entry name" value="Cyt_P450_sf"/>
</dbReference>
<gene>
    <name evidence="9" type="ORF">K432DRAFT_438257</name>
</gene>
<evidence type="ECO:0000256" key="2">
    <source>
        <dbReference type="ARBA" id="ARBA00022617"/>
    </source>
</evidence>
<keyword evidence="2 7" id="KW-0349">Heme</keyword>
<dbReference type="CDD" id="cd11051">
    <property type="entry name" value="CYP59-like"/>
    <property type="match status" value="1"/>
</dbReference>
<proteinExistence type="inferred from homology"/>
<dbReference type="Gene3D" id="1.10.630.10">
    <property type="entry name" value="Cytochrome P450"/>
    <property type="match status" value="1"/>
</dbReference>
<dbReference type="Pfam" id="PF00067">
    <property type="entry name" value="p450"/>
    <property type="match status" value="1"/>
</dbReference>
<keyword evidence="8" id="KW-0812">Transmembrane</keyword>
<dbReference type="InterPro" id="IPR050196">
    <property type="entry name" value="Cytochrome_P450_Monoox"/>
</dbReference>
<evidence type="ECO:0000256" key="4">
    <source>
        <dbReference type="ARBA" id="ARBA00023002"/>
    </source>
</evidence>
<accession>A0A8E2DXZ2</accession>
<dbReference type="PRINTS" id="PR00385">
    <property type="entry name" value="P450"/>
</dbReference>
<comment type="similarity">
    <text evidence="1">Belongs to the cytochrome P450 family.</text>
</comment>
<dbReference type="PRINTS" id="PR00463">
    <property type="entry name" value="EP450I"/>
</dbReference>
<dbReference type="GO" id="GO:0005506">
    <property type="term" value="F:iron ion binding"/>
    <property type="evidence" value="ECO:0007669"/>
    <property type="project" value="InterPro"/>
</dbReference>
<dbReference type="InterPro" id="IPR001128">
    <property type="entry name" value="Cyt_P450"/>
</dbReference>
<evidence type="ECO:0000256" key="7">
    <source>
        <dbReference type="PIRSR" id="PIRSR602401-1"/>
    </source>
</evidence>
<dbReference type="Proteomes" id="UP000250266">
    <property type="component" value="Unassembled WGS sequence"/>
</dbReference>
<keyword evidence="8" id="KW-0472">Membrane</keyword>
<organism evidence="9 10">
    <name type="scientific">Lepidopterella palustris CBS 459.81</name>
    <dbReference type="NCBI Taxonomy" id="1314670"/>
    <lineage>
        <taxon>Eukaryota</taxon>
        <taxon>Fungi</taxon>
        <taxon>Dikarya</taxon>
        <taxon>Ascomycota</taxon>
        <taxon>Pezizomycotina</taxon>
        <taxon>Dothideomycetes</taxon>
        <taxon>Pleosporomycetidae</taxon>
        <taxon>Mytilinidiales</taxon>
        <taxon>Argynnaceae</taxon>
        <taxon>Lepidopterella</taxon>
    </lineage>
</organism>
<keyword evidence="4" id="KW-0560">Oxidoreductase</keyword>
<keyword evidence="10" id="KW-1185">Reference proteome</keyword>
<evidence type="ECO:0000256" key="3">
    <source>
        <dbReference type="ARBA" id="ARBA00022723"/>
    </source>
</evidence>
<dbReference type="GO" id="GO:0016705">
    <property type="term" value="F:oxidoreductase activity, acting on paired donors, with incorporation or reduction of molecular oxygen"/>
    <property type="evidence" value="ECO:0007669"/>
    <property type="project" value="InterPro"/>
</dbReference>
<evidence type="ECO:0000256" key="5">
    <source>
        <dbReference type="ARBA" id="ARBA00023004"/>
    </source>
</evidence>
<keyword evidence="3 7" id="KW-0479">Metal-binding</keyword>